<dbReference type="AlphaFoldDB" id="G5SSB9"/>
<comment type="caution">
    <text evidence="1">The sequence shown here is derived from an EMBL/GenBank/DDBJ whole genome shotgun (WGS) entry which is preliminary data.</text>
</comment>
<proteinExistence type="predicted"/>
<keyword evidence="2" id="KW-1185">Reference proteome</keyword>
<sequence length="41" mass="4854">MKKRPQHLAIPTKSRNFAPLFSIIERCTHRVMVRLSINHLI</sequence>
<evidence type="ECO:0000313" key="1">
    <source>
        <dbReference type="EMBL" id="EHG99837.1"/>
    </source>
</evidence>
<reference evidence="1 2" key="1">
    <citation type="submission" date="2011-03" db="EMBL/GenBank/DDBJ databases">
        <authorList>
            <person name="Weinstock G."/>
            <person name="Sodergren E."/>
            <person name="Clifton S."/>
            <person name="Fulton L."/>
            <person name="Fulton B."/>
            <person name="Courtney L."/>
            <person name="Fronick C."/>
            <person name="Harrison M."/>
            <person name="Strong C."/>
            <person name="Farmer C."/>
            <person name="Delahaunty K."/>
            <person name="Markovic C."/>
            <person name="Hall O."/>
            <person name="Minx P."/>
            <person name="Tomlinson C."/>
            <person name="Mitreva M."/>
            <person name="Hou S."/>
            <person name="Chen J."/>
            <person name="Wollam A."/>
            <person name="Pepin K.H."/>
            <person name="Johnson M."/>
            <person name="Bhonagiri V."/>
            <person name="Zhang X."/>
            <person name="Suruliraj S."/>
            <person name="Warren W."/>
            <person name="Chinwalla A."/>
            <person name="Mardis E.R."/>
            <person name="Wilson R.K."/>
        </authorList>
    </citation>
    <scope>NUCLEOTIDE SEQUENCE [LARGE SCALE GENOMIC DNA]</scope>
    <source>
        <strain evidence="1 2">YIT 11840</strain>
    </source>
</reference>
<gene>
    <name evidence="1" type="ORF">HMPREF9441_02269</name>
</gene>
<accession>G5SSB9</accession>
<dbReference type="Proteomes" id="UP000003598">
    <property type="component" value="Unassembled WGS sequence"/>
</dbReference>
<evidence type="ECO:0000313" key="2">
    <source>
        <dbReference type="Proteomes" id="UP000003598"/>
    </source>
</evidence>
<dbReference type="HOGENOM" id="CLU_3273924_0_0_10"/>
<protein>
    <submittedName>
        <fullName evidence="1">Uncharacterized protein</fullName>
    </submittedName>
</protein>
<name>G5SSB9_9BACT</name>
<dbReference type="EMBL" id="AFFY01000032">
    <property type="protein sequence ID" value="EHG99837.1"/>
    <property type="molecule type" value="Genomic_DNA"/>
</dbReference>
<organism evidence="1 2">
    <name type="scientific">Paraprevotella clara YIT 11840</name>
    <dbReference type="NCBI Taxonomy" id="762968"/>
    <lineage>
        <taxon>Bacteria</taxon>
        <taxon>Pseudomonadati</taxon>
        <taxon>Bacteroidota</taxon>
        <taxon>Bacteroidia</taxon>
        <taxon>Bacteroidales</taxon>
        <taxon>Prevotellaceae</taxon>
        <taxon>Paraprevotella</taxon>
    </lineage>
</organism>